<evidence type="ECO:0000256" key="1">
    <source>
        <dbReference type="SAM" id="MobiDB-lite"/>
    </source>
</evidence>
<comment type="caution">
    <text evidence="2">The sequence shown here is derived from an EMBL/GenBank/DDBJ whole genome shotgun (WGS) entry which is preliminary data.</text>
</comment>
<feature type="region of interest" description="Disordered" evidence="1">
    <location>
        <begin position="32"/>
        <end position="84"/>
    </location>
</feature>
<accession>A0A6A3P4X2</accession>
<dbReference type="AlphaFoldDB" id="A0A6A3P4X2"/>
<organism evidence="2 3">
    <name type="scientific">Phytophthora fragariae</name>
    <dbReference type="NCBI Taxonomy" id="53985"/>
    <lineage>
        <taxon>Eukaryota</taxon>
        <taxon>Sar</taxon>
        <taxon>Stramenopiles</taxon>
        <taxon>Oomycota</taxon>
        <taxon>Peronosporomycetes</taxon>
        <taxon>Peronosporales</taxon>
        <taxon>Peronosporaceae</taxon>
        <taxon>Phytophthora</taxon>
    </lineage>
</organism>
<feature type="non-terminal residue" evidence="2">
    <location>
        <position position="84"/>
    </location>
</feature>
<name>A0A6A3P4X2_9STRA</name>
<reference evidence="2 3" key="1">
    <citation type="submission" date="2018-08" db="EMBL/GenBank/DDBJ databases">
        <title>Genomic investigation of the strawberry pathogen Phytophthora fragariae indicates pathogenicity is determined by transcriptional variation in three key races.</title>
        <authorList>
            <person name="Adams T.M."/>
            <person name="Armitage A.D."/>
            <person name="Sobczyk M.K."/>
            <person name="Bates H.J."/>
            <person name="Dunwell J.M."/>
            <person name="Nellist C.F."/>
            <person name="Harrison R.J."/>
        </authorList>
    </citation>
    <scope>NUCLEOTIDE SEQUENCE [LARGE SCALE GENOMIC DNA]</scope>
    <source>
        <strain evidence="2 3">NOV-5</strain>
    </source>
</reference>
<gene>
    <name evidence="2" type="ORF">PF006_g33625</name>
</gene>
<protein>
    <submittedName>
        <fullName evidence="2">Uncharacterized protein</fullName>
    </submittedName>
</protein>
<dbReference type="EMBL" id="QXGA01013169">
    <property type="protein sequence ID" value="KAE9053216.1"/>
    <property type="molecule type" value="Genomic_DNA"/>
</dbReference>
<proteinExistence type="predicted"/>
<feature type="compositionally biased region" description="Low complexity" evidence="1">
    <location>
        <begin position="56"/>
        <end position="70"/>
    </location>
</feature>
<evidence type="ECO:0000313" key="3">
    <source>
        <dbReference type="Proteomes" id="UP000440732"/>
    </source>
</evidence>
<dbReference type="Proteomes" id="UP000440732">
    <property type="component" value="Unassembled WGS sequence"/>
</dbReference>
<sequence>MARRETRRDAEAFLARLEGRSSAERQRLTAEHRAFMNGTRDSDADFGDAAPSLDQGTGSANPATSSAAPAVEQRARATAHASSG</sequence>
<evidence type="ECO:0000313" key="2">
    <source>
        <dbReference type="EMBL" id="KAE9053216.1"/>
    </source>
</evidence>